<feature type="region of interest" description="Disordered" evidence="1">
    <location>
        <begin position="1"/>
        <end position="30"/>
    </location>
</feature>
<organism evidence="2 3">
    <name type="scientific">Mikania micrantha</name>
    <name type="common">bitter vine</name>
    <dbReference type="NCBI Taxonomy" id="192012"/>
    <lineage>
        <taxon>Eukaryota</taxon>
        <taxon>Viridiplantae</taxon>
        <taxon>Streptophyta</taxon>
        <taxon>Embryophyta</taxon>
        <taxon>Tracheophyta</taxon>
        <taxon>Spermatophyta</taxon>
        <taxon>Magnoliopsida</taxon>
        <taxon>eudicotyledons</taxon>
        <taxon>Gunneridae</taxon>
        <taxon>Pentapetalae</taxon>
        <taxon>asterids</taxon>
        <taxon>campanulids</taxon>
        <taxon>Asterales</taxon>
        <taxon>Asteraceae</taxon>
        <taxon>Asteroideae</taxon>
        <taxon>Heliantheae alliance</taxon>
        <taxon>Eupatorieae</taxon>
        <taxon>Mikania</taxon>
    </lineage>
</organism>
<dbReference type="EMBL" id="SZYD01000018">
    <property type="protein sequence ID" value="KAD2805445.1"/>
    <property type="molecule type" value="Genomic_DNA"/>
</dbReference>
<accession>A0A5N6LVX1</accession>
<reference evidence="2 3" key="1">
    <citation type="submission" date="2019-05" db="EMBL/GenBank/DDBJ databases">
        <title>Mikania micrantha, genome provides insights into the molecular mechanism of rapid growth.</title>
        <authorList>
            <person name="Liu B."/>
        </authorList>
    </citation>
    <scope>NUCLEOTIDE SEQUENCE [LARGE SCALE GENOMIC DNA]</scope>
    <source>
        <strain evidence="2">NLD-2019</strain>
        <tissue evidence="2">Leaf</tissue>
    </source>
</reference>
<proteinExistence type="predicted"/>
<evidence type="ECO:0000313" key="2">
    <source>
        <dbReference type="EMBL" id="KAD2805445.1"/>
    </source>
</evidence>
<evidence type="ECO:0000256" key="1">
    <source>
        <dbReference type="SAM" id="MobiDB-lite"/>
    </source>
</evidence>
<comment type="caution">
    <text evidence="2">The sequence shown here is derived from an EMBL/GenBank/DDBJ whole genome shotgun (WGS) entry which is preliminary data.</text>
</comment>
<gene>
    <name evidence="2" type="ORF">E3N88_38822</name>
</gene>
<name>A0A5N6LVX1_9ASTR</name>
<protein>
    <submittedName>
        <fullName evidence="2">Uncharacterized protein</fullName>
    </submittedName>
</protein>
<sequence>MESTSFSRGIPPGRSAEPHRGRMALAEEASNQSAEWPSHLHSTAAAYSTTLILQPFANPIRRSTFIWPRISFSRSRGIIFIRPCKSAESLHSAGDHHSHDLRRRLMASQCLPYSVSSMFTHATNLNIMLKLLAIRMDQLASQCLPGGVLVAMTIVDHVVGLSVLAKGAFYIVGILRNRLMASQCLPYSDSSLSTHVVNLTKC</sequence>
<evidence type="ECO:0000313" key="3">
    <source>
        <dbReference type="Proteomes" id="UP000326396"/>
    </source>
</evidence>
<dbReference type="Proteomes" id="UP000326396">
    <property type="component" value="Linkage Group LG8"/>
</dbReference>
<dbReference type="AlphaFoldDB" id="A0A5N6LVX1"/>
<keyword evidence="3" id="KW-1185">Reference proteome</keyword>